<dbReference type="AlphaFoldDB" id="A0A4Z0LDI9"/>
<gene>
    <name evidence="1" type="ORF">C9F07_19895</name>
</gene>
<name>A0A4Z0LDI9_SALET</name>
<proteinExistence type="predicted"/>
<accession>A0A4Z0LDI9</accession>
<dbReference type="Proteomes" id="UP000298196">
    <property type="component" value="Unassembled WGS sequence"/>
</dbReference>
<dbReference type="EMBL" id="PYKI01002054">
    <property type="protein sequence ID" value="TGD59950.1"/>
    <property type="molecule type" value="Genomic_DNA"/>
</dbReference>
<comment type="caution">
    <text evidence="1">The sequence shown here is derived from an EMBL/GenBank/DDBJ whole genome shotgun (WGS) entry which is preliminary data.</text>
</comment>
<evidence type="ECO:0000313" key="2">
    <source>
        <dbReference type="Proteomes" id="UP000298196"/>
    </source>
</evidence>
<organism evidence="1 2">
    <name type="scientific">Salmonella enterica subsp. enterica serovar Poona</name>
    <dbReference type="NCBI Taxonomy" id="436295"/>
    <lineage>
        <taxon>Bacteria</taxon>
        <taxon>Pseudomonadati</taxon>
        <taxon>Pseudomonadota</taxon>
        <taxon>Gammaproteobacteria</taxon>
        <taxon>Enterobacterales</taxon>
        <taxon>Enterobacteriaceae</taxon>
        <taxon>Salmonella</taxon>
    </lineage>
</organism>
<feature type="non-terminal residue" evidence="1">
    <location>
        <position position="23"/>
    </location>
</feature>
<protein>
    <submittedName>
        <fullName evidence="1">Aconitate hydratase</fullName>
    </submittedName>
</protein>
<keyword evidence="2" id="KW-1185">Reference proteome</keyword>
<evidence type="ECO:0000313" key="1">
    <source>
        <dbReference type="EMBL" id="TGD59950.1"/>
    </source>
</evidence>
<sequence length="23" mass="2737">MSSTLREASKDTLQAKDKTYHYY</sequence>
<reference evidence="1 2" key="1">
    <citation type="submission" date="2018-03" db="EMBL/GenBank/DDBJ databases">
        <title>Non-Typhoidal Salmonella genome sequencing and assembly.</title>
        <authorList>
            <person name="Matchawe C."/>
        </authorList>
    </citation>
    <scope>NUCLEOTIDE SEQUENCE [LARGE SCALE GENOMIC DNA]</scope>
    <source>
        <strain evidence="1 2">22sa</strain>
    </source>
</reference>